<feature type="transmembrane region" description="Helical" evidence="18">
    <location>
        <begin position="435"/>
        <end position="457"/>
    </location>
</feature>
<geneLocation type="mitochondrion" evidence="21"/>
<feature type="transmembrane region" description="Helical" evidence="18">
    <location>
        <begin position="206"/>
        <end position="226"/>
    </location>
</feature>
<feature type="transmembrane region" description="Helical" evidence="18">
    <location>
        <begin position="38"/>
        <end position="60"/>
    </location>
</feature>
<feature type="transmembrane region" description="Helical" evidence="18">
    <location>
        <begin position="232"/>
        <end position="253"/>
    </location>
</feature>
<dbReference type="PANTHER" id="PTHR42829:SF2">
    <property type="entry name" value="NADH-UBIQUINONE OXIDOREDUCTASE CHAIN 5"/>
    <property type="match status" value="1"/>
</dbReference>
<keyword evidence="7 18" id="KW-0812">Transmembrane</keyword>
<feature type="transmembrane region" description="Helical" evidence="18">
    <location>
        <begin position="289"/>
        <end position="310"/>
    </location>
</feature>
<evidence type="ECO:0000256" key="14">
    <source>
        <dbReference type="ARBA" id="ARBA00023128"/>
    </source>
</evidence>
<dbReference type="CTD" id="4540"/>
<dbReference type="InterPro" id="IPR003945">
    <property type="entry name" value="NU5C-like"/>
</dbReference>
<dbReference type="GO" id="GO:0003954">
    <property type="term" value="F:NADH dehydrogenase activity"/>
    <property type="evidence" value="ECO:0007669"/>
    <property type="project" value="TreeGrafter"/>
</dbReference>
<evidence type="ECO:0000313" key="21">
    <source>
        <dbReference type="EMBL" id="AHL42965.1"/>
    </source>
</evidence>
<evidence type="ECO:0000256" key="15">
    <source>
        <dbReference type="ARBA" id="ARBA00023136"/>
    </source>
</evidence>
<feature type="transmembrane region" description="Helical" evidence="18">
    <location>
        <begin position="260"/>
        <end position="283"/>
    </location>
</feature>
<evidence type="ECO:0000259" key="19">
    <source>
        <dbReference type="Pfam" id="PF00361"/>
    </source>
</evidence>
<evidence type="ECO:0000256" key="11">
    <source>
        <dbReference type="ARBA" id="ARBA00022989"/>
    </source>
</evidence>
<dbReference type="Pfam" id="PF00361">
    <property type="entry name" value="Proton_antipo_M"/>
    <property type="match status" value="1"/>
</dbReference>
<keyword evidence="8" id="KW-0999">Mitochondrion inner membrane</keyword>
<name>A0A0C4K2E3_9HEXA</name>
<evidence type="ECO:0000256" key="5">
    <source>
        <dbReference type="ARBA" id="ARBA00022448"/>
    </source>
</evidence>
<accession>A0A0C4K2E3</accession>
<feature type="domain" description="NADH dehydrogenase subunit 5 C-terminal" evidence="20">
    <location>
        <begin position="381"/>
        <end position="552"/>
    </location>
</feature>
<feature type="transmembrane region" description="Helical" evidence="18">
    <location>
        <begin position="143"/>
        <end position="160"/>
    </location>
</feature>
<dbReference type="InterPro" id="IPR010934">
    <property type="entry name" value="NADH_DH_su5_C"/>
</dbReference>
<feature type="transmembrane region" description="Helical" evidence="18">
    <location>
        <begin position="104"/>
        <end position="122"/>
    </location>
</feature>
<evidence type="ECO:0000256" key="7">
    <source>
        <dbReference type="ARBA" id="ARBA00022692"/>
    </source>
</evidence>
<keyword evidence="11 18" id="KW-1133">Transmembrane helix</keyword>
<evidence type="ECO:0000256" key="16">
    <source>
        <dbReference type="ARBA" id="ARBA00031027"/>
    </source>
</evidence>
<evidence type="ECO:0000256" key="8">
    <source>
        <dbReference type="ARBA" id="ARBA00022792"/>
    </source>
</evidence>
<dbReference type="EMBL" id="KJ101608">
    <property type="protein sequence ID" value="AHL42965.1"/>
    <property type="molecule type" value="Genomic_DNA"/>
</dbReference>
<dbReference type="AlphaFoldDB" id="A0A0C4K2E3"/>
<sequence length="553" mass="65163">MNWFILMMFQSFFFVFFSMNFINYSTFFEFNIKLVNSYIFSFIIYLDWISLMFIGVVLFISSNVILYSNYYMKGNKTNMKFIMLIIMFILSMFLVIMSPNLLSIMLGWDGLGLISYFLVIYYNNQKSNISGMLTILTNRLGDVTMIMSLIYMFNLGMWNIMYYDLMYLNYKIIYLMIFIGGITKSAQIPFSSWLPAAMAAPTPISALVHSSTLVTAGVYLFIRFSPYISIDLFYIILTISLMTSFMAGASSIYENDYKKIVALSTLSQLGIMIMVLSLGNFMFSFFHLIMHALFKSLIFLCSGIIIHGCLGNQDIRYMGYFFYSNPLLCLILNISNLSLMGFPFLCGFYSKDLIIEYFILNKMNMFMLILMYLSLMFTSIYSLRMIYYSFLINQNMMIYTKEENLSLIPLINLFLMTLSGGSLFSWLFFFNNNMIYINMLEKIFSLNLMIVGMLLVLLNNKMKYYLSLSKNLMLTFISSMWAMNYKSSFYYSYITMYTSNKIFSIMDNMWNENLGPQGIFNYIKNFNNSFIWWNKLELKLYLLMFIFMYWMIF</sequence>
<evidence type="ECO:0000256" key="6">
    <source>
        <dbReference type="ARBA" id="ARBA00022660"/>
    </source>
</evidence>
<organism evidence="21">
    <name type="scientific">Acerella muscorum</name>
    <dbReference type="NCBI Taxonomy" id="187596"/>
    <lineage>
        <taxon>Eukaryota</taxon>
        <taxon>Metazoa</taxon>
        <taxon>Ecdysozoa</taxon>
        <taxon>Arthropoda</taxon>
        <taxon>Hexapoda</taxon>
        <taxon>Protura</taxon>
        <taxon>Acerentomata</taxon>
        <taxon>Acerentomidae</taxon>
        <taxon>Acerella</taxon>
    </lineage>
</organism>
<evidence type="ECO:0000256" key="4">
    <source>
        <dbReference type="ARBA" id="ARBA00021096"/>
    </source>
</evidence>
<keyword evidence="10" id="KW-0249">Electron transport</keyword>
<keyword evidence="13" id="KW-0830">Ubiquinone</keyword>
<reference evidence="21" key="1">
    <citation type="submission" date="2014-01" db="EMBL/GenBank/DDBJ databases">
        <title>The mitochondrial genome of the two proturan species Acerella muscorum and Acerentomon microrhinus.</title>
        <authorList>
            <person name="Carapelli A."/>
            <person name="Yun B."/>
            <person name="Nardi F."/>
            <person name="Frati F."/>
        </authorList>
    </citation>
    <scope>NUCLEOTIDE SEQUENCE</scope>
</reference>
<keyword evidence="9" id="KW-1278">Translocase</keyword>
<protein>
    <recommendedName>
        <fullName evidence="4">NADH-ubiquinone oxidoreductase chain 5</fullName>
        <ecNumber evidence="3">7.1.1.2</ecNumber>
    </recommendedName>
    <alternativeName>
        <fullName evidence="16">NADH dehydrogenase subunit 5</fullName>
    </alternativeName>
</protein>
<feature type="transmembrane region" description="Helical" evidence="18">
    <location>
        <begin position="172"/>
        <end position="194"/>
    </location>
</feature>
<evidence type="ECO:0000256" key="17">
    <source>
        <dbReference type="ARBA" id="ARBA00049551"/>
    </source>
</evidence>
<keyword evidence="12" id="KW-0520">NAD</keyword>
<feature type="transmembrane region" description="Helical" evidence="18">
    <location>
        <begin position="81"/>
        <end position="98"/>
    </location>
</feature>
<dbReference type="PRINTS" id="PR01434">
    <property type="entry name" value="NADHDHGNASE5"/>
</dbReference>
<gene>
    <name evidence="21" type="primary">ND5</name>
</gene>
<dbReference type="GO" id="GO:0015990">
    <property type="term" value="P:electron transport coupled proton transport"/>
    <property type="evidence" value="ECO:0007669"/>
    <property type="project" value="TreeGrafter"/>
</dbReference>
<dbReference type="PANTHER" id="PTHR42829">
    <property type="entry name" value="NADH-UBIQUINONE OXIDOREDUCTASE CHAIN 5"/>
    <property type="match status" value="1"/>
</dbReference>
<evidence type="ECO:0000256" key="1">
    <source>
        <dbReference type="ARBA" id="ARBA00003257"/>
    </source>
</evidence>
<keyword evidence="14 21" id="KW-0496">Mitochondrion</keyword>
<evidence type="ECO:0000259" key="20">
    <source>
        <dbReference type="Pfam" id="PF06455"/>
    </source>
</evidence>
<proteinExistence type="predicted"/>
<feature type="transmembrane region" description="Helical" evidence="18">
    <location>
        <begin position="365"/>
        <end position="387"/>
    </location>
</feature>
<dbReference type="GO" id="GO:0005743">
    <property type="term" value="C:mitochondrial inner membrane"/>
    <property type="evidence" value="ECO:0007669"/>
    <property type="project" value="UniProtKB-SubCell"/>
</dbReference>
<evidence type="ECO:0000256" key="13">
    <source>
        <dbReference type="ARBA" id="ARBA00023075"/>
    </source>
</evidence>
<comment type="subcellular location">
    <subcellularLocation>
        <location evidence="2">Mitochondrion inner membrane</location>
        <topology evidence="2">Multi-pass membrane protein</topology>
    </subcellularLocation>
</comment>
<feature type="domain" description="NADH:quinone oxidoreductase/Mrp antiporter transmembrane" evidence="19">
    <location>
        <begin position="98"/>
        <end position="374"/>
    </location>
</feature>
<comment type="catalytic activity">
    <reaction evidence="17">
        <text>a ubiquinone + NADH + 5 H(+)(in) = a ubiquinol + NAD(+) + 4 H(+)(out)</text>
        <dbReference type="Rhea" id="RHEA:29091"/>
        <dbReference type="Rhea" id="RHEA-COMP:9565"/>
        <dbReference type="Rhea" id="RHEA-COMP:9566"/>
        <dbReference type="ChEBI" id="CHEBI:15378"/>
        <dbReference type="ChEBI" id="CHEBI:16389"/>
        <dbReference type="ChEBI" id="CHEBI:17976"/>
        <dbReference type="ChEBI" id="CHEBI:57540"/>
        <dbReference type="ChEBI" id="CHEBI:57945"/>
        <dbReference type="EC" id="7.1.1.2"/>
    </reaction>
</comment>
<feature type="transmembrane region" description="Helical" evidence="18">
    <location>
        <begin position="12"/>
        <end position="32"/>
    </location>
</feature>
<dbReference type="Pfam" id="PF06455">
    <property type="entry name" value="NADH5_C"/>
    <property type="match status" value="1"/>
</dbReference>
<evidence type="ECO:0000256" key="12">
    <source>
        <dbReference type="ARBA" id="ARBA00023027"/>
    </source>
</evidence>
<feature type="transmembrane region" description="Helical" evidence="18">
    <location>
        <begin position="530"/>
        <end position="552"/>
    </location>
</feature>
<dbReference type="GO" id="GO:0042773">
    <property type="term" value="P:ATP synthesis coupled electron transport"/>
    <property type="evidence" value="ECO:0007669"/>
    <property type="project" value="InterPro"/>
</dbReference>
<dbReference type="InterPro" id="IPR001750">
    <property type="entry name" value="ND/Mrp_TM"/>
</dbReference>
<feature type="transmembrane region" description="Helical" evidence="18">
    <location>
        <begin position="322"/>
        <end position="345"/>
    </location>
</feature>
<keyword evidence="15 18" id="KW-0472">Membrane</keyword>
<evidence type="ECO:0000256" key="3">
    <source>
        <dbReference type="ARBA" id="ARBA00012944"/>
    </source>
</evidence>
<evidence type="ECO:0000256" key="10">
    <source>
        <dbReference type="ARBA" id="ARBA00022982"/>
    </source>
</evidence>
<dbReference type="GeneID" id="23762669"/>
<evidence type="ECO:0000256" key="9">
    <source>
        <dbReference type="ARBA" id="ARBA00022967"/>
    </source>
</evidence>
<comment type="function">
    <text evidence="1">Core subunit of the mitochondrial membrane respiratory chain NADH dehydrogenase (Complex I) that is believed to belong to the minimal assembly required for catalysis. Complex I functions in the transfer of electrons from NADH to the respiratory chain. The immediate electron acceptor for the enzyme is believed to be ubiquinone.</text>
</comment>
<dbReference type="RefSeq" id="YP_009127083.1">
    <property type="nucleotide sequence ID" value="NC_026675.1"/>
</dbReference>
<evidence type="ECO:0000256" key="18">
    <source>
        <dbReference type="SAM" id="Phobius"/>
    </source>
</evidence>
<feature type="transmembrane region" description="Helical" evidence="18">
    <location>
        <begin position="464"/>
        <end position="483"/>
    </location>
</feature>
<feature type="transmembrane region" description="Helical" evidence="18">
    <location>
        <begin position="407"/>
        <end position="429"/>
    </location>
</feature>
<evidence type="ECO:0000256" key="2">
    <source>
        <dbReference type="ARBA" id="ARBA00004448"/>
    </source>
</evidence>
<keyword evidence="5" id="KW-0813">Transport</keyword>
<dbReference type="GO" id="GO:0008137">
    <property type="term" value="F:NADH dehydrogenase (ubiquinone) activity"/>
    <property type="evidence" value="ECO:0007669"/>
    <property type="project" value="UniProtKB-EC"/>
</dbReference>
<dbReference type="EC" id="7.1.1.2" evidence="3"/>
<keyword evidence="6" id="KW-0679">Respiratory chain</keyword>